<organism evidence="1 2">
    <name type="scientific">Pseudomonas asuensis</name>
    <dbReference type="NCBI Taxonomy" id="1825787"/>
    <lineage>
        <taxon>Bacteria</taxon>
        <taxon>Pseudomonadati</taxon>
        <taxon>Pseudomonadota</taxon>
        <taxon>Gammaproteobacteria</taxon>
        <taxon>Pseudomonadales</taxon>
        <taxon>Pseudomonadaceae</taxon>
        <taxon>Pseudomonas</taxon>
    </lineage>
</organism>
<keyword evidence="2" id="KW-1185">Reference proteome</keyword>
<name>A0ABQ2H3Z2_9PSED</name>
<evidence type="ECO:0000313" key="1">
    <source>
        <dbReference type="EMBL" id="GGM29542.1"/>
    </source>
</evidence>
<reference evidence="2" key="1">
    <citation type="journal article" date="2019" name="Int. J. Syst. Evol. Microbiol.">
        <title>The Global Catalogue of Microorganisms (GCM) 10K type strain sequencing project: providing services to taxonomists for standard genome sequencing and annotation.</title>
        <authorList>
            <consortium name="The Broad Institute Genomics Platform"/>
            <consortium name="The Broad Institute Genome Sequencing Center for Infectious Disease"/>
            <person name="Wu L."/>
            <person name="Ma J."/>
        </authorList>
    </citation>
    <scope>NUCLEOTIDE SEQUENCE [LARGE SCALE GENOMIC DNA]</scope>
    <source>
        <strain evidence="2">JCM 13501</strain>
    </source>
</reference>
<sequence>MTHHVTLRLDLNASDLEALAHLLMKRQAIAEMVAGSDVREEVRIRDVLDLIAEDFASSDAGKGVFSLDSE</sequence>
<comment type="caution">
    <text evidence="1">The sequence shown here is derived from an EMBL/GenBank/DDBJ whole genome shotgun (WGS) entry which is preliminary data.</text>
</comment>
<dbReference type="Proteomes" id="UP000616499">
    <property type="component" value="Unassembled WGS sequence"/>
</dbReference>
<accession>A0ABQ2H3Z2</accession>
<gene>
    <name evidence="1" type="ORF">GCM10009425_45140</name>
</gene>
<protein>
    <submittedName>
        <fullName evidence="1">Uncharacterized protein</fullName>
    </submittedName>
</protein>
<evidence type="ECO:0000313" key="2">
    <source>
        <dbReference type="Proteomes" id="UP000616499"/>
    </source>
</evidence>
<proteinExistence type="predicted"/>
<dbReference type="EMBL" id="BMNW01000016">
    <property type="protein sequence ID" value="GGM29542.1"/>
    <property type="molecule type" value="Genomic_DNA"/>
</dbReference>